<name>A0ABM0ZLN4_CAMSA</name>
<gene>
    <name evidence="3" type="primary">LOC104792917</name>
</gene>
<organism evidence="2 3">
    <name type="scientific">Camelina sativa</name>
    <name type="common">False flax</name>
    <name type="synonym">Myagrum sativum</name>
    <dbReference type="NCBI Taxonomy" id="90675"/>
    <lineage>
        <taxon>Eukaryota</taxon>
        <taxon>Viridiplantae</taxon>
        <taxon>Streptophyta</taxon>
        <taxon>Embryophyta</taxon>
        <taxon>Tracheophyta</taxon>
        <taxon>Spermatophyta</taxon>
        <taxon>Magnoliopsida</taxon>
        <taxon>eudicotyledons</taxon>
        <taxon>Gunneridae</taxon>
        <taxon>Pentapetalae</taxon>
        <taxon>rosids</taxon>
        <taxon>malvids</taxon>
        <taxon>Brassicales</taxon>
        <taxon>Brassicaceae</taxon>
        <taxon>Camelineae</taxon>
        <taxon>Camelina</taxon>
    </lineage>
</organism>
<protein>
    <submittedName>
        <fullName evidence="3">Probable spindle assembly checkpoint kinase homolog</fullName>
    </submittedName>
</protein>
<reference evidence="3" key="2">
    <citation type="submission" date="2025-08" db="UniProtKB">
        <authorList>
            <consortium name="RefSeq"/>
        </authorList>
    </citation>
    <scope>IDENTIFICATION</scope>
    <source>
        <tissue evidence="3">Leaf</tissue>
    </source>
</reference>
<dbReference type="InterPro" id="IPR000719">
    <property type="entry name" value="Prot_kinase_dom"/>
</dbReference>
<evidence type="ECO:0000313" key="3">
    <source>
        <dbReference type="RefSeq" id="XP_010517482.1"/>
    </source>
</evidence>
<keyword evidence="2" id="KW-1185">Reference proteome</keyword>
<dbReference type="SUPFAM" id="SSF56112">
    <property type="entry name" value="Protein kinase-like (PK-like)"/>
    <property type="match status" value="1"/>
</dbReference>
<dbReference type="PROSITE" id="PS50011">
    <property type="entry name" value="PROTEIN_KINASE_DOM"/>
    <property type="match status" value="1"/>
</dbReference>
<dbReference type="GO" id="GO:0016301">
    <property type="term" value="F:kinase activity"/>
    <property type="evidence" value="ECO:0007669"/>
    <property type="project" value="UniProtKB-KW"/>
</dbReference>
<dbReference type="GeneID" id="104792917"/>
<dbReference type="InterPro" id="IPR052751">
    <property type="entry name" value="Plant_MAPKKK"/>
</dbReference>
<dbReference type="Proteomes" id="UP000694864">
    <property type="component" value="Chromosome 6"/>
</dbReference>
<dbReference type="PANTHER" id="PTHR48011:SF52">
    <property type="entry name" value="PROTEIN KINASE FAMILY PROTEIN-RELATED"/>
    <property type="match status" value="1"/>
</dbReference>
<dbReference type="PANTHER" id="PTHR48011">
    <property type="entry name" value="CCR4-NOT TRANSCRIPTIONAL COMPLEX SUBUNIT CAF120-RELATED"/>
    <property type="match status" value="1"/>
</dbReference>
<proteinExistence type="predicted"/>
<accession>A0ABM0ZLN4</accession>
<evidence type="ECO:0000313" key="2">
    <source>
        <dbReference type="Proteomes" id="UP000694864"/>
    </source>
</evidence>
<reference evidence="2" key="1">
    <citation type="journal article" date="2014" name="Nat. Commun.">
        <title>The emerging biofuel crop Camelina sativa retains a highly undifferentiated hexaploid genome structure.</title>
        <authorList>
            <person name="Kagale S."/>
            <person name="Koh C."/>
            <person name="Nixon J."/>
            <person name="Bollina V."/>
            <person name="Clarke W.E."/>
            <person name="Tuteja R."/>
            <person name="Spillane C."/>
            <person name="Robinson S.J."/>
            <person name="Links M.G."/>
            <person name="Clarke C."/>
            <person name="Higgins E.E."/>
            <person name="Huebert T."/>
            <person name="Sharpe A.G."/>
            <person name="Parkin I.A."/>
        </authorList>
    </citation>
    <scope>NUCLEOTIDE SEQUENCE [LARGE SCALE GENOMIC DNA]</scope>
    <source>
        <strain evidence="2">cv. DH55</strain>
    </source>
</reference>
<sequence>MEQIIGDLNESSLETVCLLGKCTYGFVSLKKDPNLDKSYVKKTSILKQSKTLEKELRIMLRFHNNPFIVQASSDHLHYVTGTKGMSLCYIYMEYASLGNLDKMISDAGGRLPEDSVRRATRMILHGLKALHSQGYVHCDLNPTNVLVFPSNTLGEPWDVKLAGFRLSKEPTMDSSLFFPGTLEEYMPPEAIEWDTFVGPDKLTGPARDIWSLGRLVLKMFGGIPVDVRGSSNTWRLYEDISPEATDFVRRCLAWQPSDRATVDELLDYPFAAKKLPLYLSFLRFPSTIRKIAREKLHGEREELIPKKPQGLIW</sequence>
<dbReference type="InterPro" id="IPR011009">
    <property type="entry name" value="Kinase-like_dom_sf"/>
</dbReference>
<dbReference type="Pfam" id="PF00069">
    <property type="entry name" value="Pkinase"/>
    <property type="match status" value="1"/>
</dbReference>
<keyword evidence="3" id="KW-0418">Kinase</keyword>
<dbReference type="Gene3D" id="1.10.510.10">
    <property type="entry name" value="Transferase(Phosphotransferase) domain 1"/>
    <property type="match status" value="1"/>
</dbReference>
<feature type="domain" description="Protein kinase" evidence="1">
    <location>
        <begin position="13"/>
        <end position="271"/>
    </location>
</feature>
<evidence type="ECO:0000259" key="1">
    <source>
        <dbReference type="PROSITE" id="PS50011"/>
    </source>
</evidence>
<keyword evidence="3" id="KW-0808">Transferase</keyword>
<dbReference type="RefSeq" id="XP_010517482.1">
    <property type="nucleotide sequence ID" value="XM_010519180.2"/>
</dbReference>